<organism evidence="2 3">
    <name type="scientific">Rhizobium laguerreae</name>
    <dbReference type="NCBI Taxonomy" id="1076926"/>
    <lineage>
        <taxon>Bacteria</taxon>
        <taxon>Pseudomonadati</taxon>
        <taxon>Pseudomonadota</taxon>
        <taxon>Alphaproteobacteria</taxon>
        <taxon>Hyphomicrobiales</taxon>
        <taxon>Rhizobiaceae</taxon>
        <taxon>Rhizobium/Agrobacterium group</taxon>
        <taxon>Rhizobium</taxon>
    </lineage>
</organism>
<dbReference type="Proteomes" id="UP000468864">
    <property type="component" value="Unassembled WGS sequence"/>
</dbReference>
<feature type="domain" description="Cytokinin glycosidase" evidence="1">
    <location>
        <begin position="12"/>
        <end position="167"/>
    </location>
</feature>
<dbReference type="EMBL" id="WUEP01000059">
    <property type="protein sequence ID" value="NEH96049.1"/>
    <property type="molecule type" value="Genomic_DNA"/>
</dbReference>
<proteinExistence type="predicted"/>
<comment type="caution">
    <text evidence="2">The sequence shown here is derived from an EMBL/GenBank/DDBJ whole genome shotgun (WGS) entry which is preliminary data.</text>
</comment>
<reference evidence="2 3" key="1">
    <citation type="submission" date="2019-12" db="EMBL/GenBank/DDBJ databases">
        <title>Rhizobium genotypes associated with high levels of biological nitrogen fixation by grain legumes in a temperate-maritime cropping system.</title>
        <authorList>
            <person name="Maluk M."/>
            <person name="Francesc Ferrando Molina F."/>
            <person name="Lopez Del Egido L."/>
            <person name="Lafos M."/>
            <person name="Langarica-Fuentes A."/>
            <person name="Gebre Yohannes G."/>
            <person name="Young M.W."/>
            <person name="Martin P."/>
            <person name="Gantlett R."/>
            <person name="Kenicer G."/>
            <person name="Hawes C."/>
            <person name="Begg G.S."/>
            <person name="Quilliam R.S."/>
            <person name="Squire G.R."/>
            <person name="Poole P.S."/>
            <person name="Young P.W."/>
            <person name="Iannetta P.M."/>
            <person name="James E.K."/>
        </authorList>
    </citation>
    <scope>NUCLEOTIDE SEQUENCE [LARGE SCALE GENOMIC DNA]</scope>
    <source>
        <strain evidence="2 3">JHI2449</strain>
    </source>
</reference>
<name>A0A6N9ZS37_9HYPH</name>
<sequence length="192" mass="21665">MYQGVEINESTPRPLEQLLENVHVSIYSSFCDRVLAAQASFVNDPGTPRLGLYKDNLLQVPLMDTLTVANYKGKLESIYAGALFLYLYVPKNVARACLEQQSLAPIPERLRLRAGGQLAIVRDPFDQITANEIVETYNRYGCSNATREDVEFFMAVPHTSEFNAPHDDRRVKIRRAVFGRFDIAVIGPALYH</sequence>
<evidence type="ECO:0000313" key="3">
    <source>
        <dbReference type="Proteomes" id="UP000468864"/>
    </source>
</evidence>
<protein>
    <recommendedName>
        <fullName evidence="1">Cytokinin glycosidase domain-containing protein</fullName>
    </recommendedName>
</protein>
<evidence type="ECO:0000259" key="1">
    <source>
        <dbReference type="Pfam" id="PF02027"/>
    </source>
</evidence>
<dbReference type="Pfam" id="PF02027">
    <property type="entry name" value="RolB_RolC"/>
    <property type="match status" value="1"/>
</dbReference>
<accession>A0A6N9ZS37</accession>
<evidence type="ECO:0000313" key="2">
    <source>
        <dbReference type="EMBL" id="NEH96049.1"/>
    </source>
</evidence>
<dbReference type="InterPro" id="IPR006064">
    <property type="entry name" value="Glycosidase"/>
</dbReference>
<gene>
    <name evidence="2" type="ORF">GR206_34535</name>
</gene>
<dbReference type="AlphaFoldDB" id="A0A6N9ZS37"/>